<organism evidence="3 4">
    <name type="scientific">Nitrosomonas communis</name>
    <dbReference type="NCBI Taxonomy" id="44574"/>
    <lineage>
        <taxon>Bacteria</taxon>
        <taxon>Pseudomonadati</taxon>
        <taxon>Pseudomonadota</taxon>
        <taxon>Betaproteobacteria</taxon>
        <taxon>Nitrosomonadales</taxon>
        <taxon>Nitrosomonadaceae</taxon>
        <taxon>Nitrosomonas</taxon>
    </lineage>
</organism>
<gene>
    <name evidence="3" type="ORF">SAMN05421863_11203</name>
</gene>
<dbReference type="SUPFAM" id="SSF56349">
    <property type="entry name" value="DNA breaking-rejoining enzymes"/>
    <property type="match status" value="1"/>
</dbReference>
<evidence type="ECO:0000256" key="1">
    <source>
        <dbReference type="ARBA" id="ARBA00023172"/>
    </source>
</evidence>
<evidence type="ECO:0000256" key="2">
    <source>
        <dbReference type="SAM" id="MobiDB-lite"/>
    </source>
</evidence>
<sequence length="106" mass="11444">MRDNHSRSSDLFTGLKRQEAAALKWSDIDLDDRLFTLTDTKRIVAHADLGRINEADPTALPKATGQKTAQSSTKVPSYLAATPQSGFSLLPLENNTAATSTSGNVR</sequence>
<name>A0A1I4WT68_9PROT</name>
<keyword evidence="4" id="KW-1185">Reference proteome</keyword>
<protein>
    <recommendedName>
        <fullName evidence="5">Phage integrase family protein</fullName>
    </recommendedName>
</protein>
<dbReference type="InterPro" id="IPR013762">
    <property type="entry name" value="Integrase-like_cat_sf"/>
</dbReference>
<dbReference type="Proteomes" id="UP000183287">
    <property type="component" value="Unassembled WGS sequence"/>
</dbReference>
<dbReference type="Gene3D" id="1.10.443.10">
    <property type="entry name" value="Intergrase catalytic core"/>
    <property type="match status" value="1"/>
</dbReference>
<feature type="region of interest" description="Disordered" evidence="2">
    <location>
        <begin position="55"/>
        <end position="75"/>
    </location>
</feature>
<evidence type="ECO:0008006" key="5">
    <source>
        <dbReference type="Google" id="ProtNLM"/>
    </source>
</evidence>
<dbReference type="AlphaFoldDB" id="A0A1I4WT68"/>
<feature type="compositionally biased region" description="Polar residues" evidence="2">
    <location>
        <begin position="65"/>
        <end position="75"/>
    </location>
</feature>
<dbReference type="EMBL" id="FOUB01000120">
    <property type="protein sequence ID" value="SFN17018.1"/>
    <property type="molecule type" value="Genomic_DNA"/>
</dbReference>
<dbReference type="InterPro" id="IPR011010">
    <property type="entry name" value="DNA_brk_join_enz"/>
</dbReference>
<dbReference type="GO" id="GO:0003677">
    <property type="term" value="F:DNA binding"/>
    <property type="evidence" value="ECO:0007669"/>
    <property type="project" value="InterPro"/>
</dbReference>
<evidence type="ECO:0000313" key="4">
    <source>
        <dbReference type="Proteomes" id="UP000183287"/>
    </source>
</evidence>
<accession>A0A1I4WT68</accession>
<dbReference type="GO" id="GO:0015074">
    <property type="term" value="P:DNA integration"/>
    <property type="evidence" value="ECO:0007669"/>
    <property type="project" value="InterPro"/>
</dbReference>
<proteinExistence type="predicted"/>
<evidence type="ECO:0000313" key="3">
    <source>
        <dbReference type="EMBL" id="SFN17018.1"/>
    </source>
</evidence>
<keyword evidence="1" id="KW-0233">DNA recombination</keyword>
<reference evidence="4" key="1">
    <citation type="submission" date="2016-10" db="EMBL/GenBank/DDBJ databases">
        <authorList>
            <person name="Varghese N."/>
            <person name="Submissions S."/>
        </authorList>
    </citation>
    <scope>NUCLEOTIDE SEQUENCE [LARGE SCALE GENOMIC DNA]</scope>
    <source>
        <strain evidence="4">Nm44</strain>
    </source>
</reference>
<dbReference type="GO" id="GO:0006310">
    <property type="term" value="P:DNA recombination"/>
    <property type="evidence" value="ECO:0007669"/>
    <property type="project" value="UniProtKB-KW"/>
</dbReference>